<dbReference type="PANTHER" id="PTHR14074">
    <property type="entry name" value="HELICASE WITH DEATH DOMAIN-RELATED"/>
    <property type="match status" value="1"/>
</dbReference>
<dbReference type="OMA" id="GHSVEME"/>
<dbReference type="InterPro" id="IPR021673">
    <property type="entry name" value="RLR_CTR"/>
</dbReference>
<feature type="compositionally biased region" description="Polar residues" evidence="16">
    <location>
        <begin position="134"/>
        <end position="176"/>
    </location>
</feature>
<dbReference type="SMART" id="SM00487">
    <property type="entry name" value="DEXDc"/>
    <property type="match status" value="1"/>
</dbReference>
<proteinExistence type="inferred from homology"/>
<feature type="compositionally biased region" description="Polar residues" evidence="16">
    <location>
        <begin position="310"/>
        <end position="320"/>
    </location>
</feature>
<keyword evidence="6" id="KW-0479">Metal-binding</keyword>
<evidence type="ECO:0000256" key="16">
    <source>
        <dbReference type="SAM" id="MobiDB-lite"/>
    </source>
</evidence>
<feature type="compositionally biased region" description="Polar residues" evidence="16">
    <location>
        <begin position="94"/>
        <end position="107"/>
    </location>
</feature>
<dbReference type="Gene3D" id="2.170.150.30">
    <property type="entry name" value="RIG-I-like receptor, C-terminal regulatory domain"/>
    <property type="match status" value="1"/>
</dbReference>
<dbReference type="GO" id="GO:0016787">
    <property type="term" value="F:hydrolase activity"/>
    <property type="evidence" value="ECO:0007669"/>
    <property type="project" value="UniProtKB-KW"/>
</dbReference>
<keyword evidence="4" id="KW-0963">Cytoplasm</keyword>
<dbReference type="SMART" id="SM00490">
    <property type="entry name" value="HELICc"/>
    <property type="match status" value="1"/>
</dbReference>
<dbReference type="Pfam" id="PF00271">
    <property type="entry name" value="Helicase_C"/>
    <property type="match status" value="1"/>
</dbReference>
<evidence type="ECO:0000256" key="7">
    <source>
        <dbReference type="ARBA" id="ARBA00022741"/>
    </source>
</evidence>
<dbReference type="PROSITE" id="PS50168">
    <property type="entry name" value="DED"/>
    <property type="match status" value="1"/>
</dbReference>
<dbReference type="Gene3D" id="1.10.533.10">
    <property type="entry name" value="Death Domain, Fas"/>
    <property type="match status" value="1"/>
</dbReference>
<evidence type="ECO:0000313" key="21">
    <source>
        <dbReference type="EnsemblMetazoa" id="XP_038044771.1"/>
    </source>
</evidence>
<reference evidence="21" key="1">
    <citation type="submission" date="2022-11" db="UniProtKB">
        <authorList>
            <consortium name="EnsemblMetazoa"/>
        </authorList>
    </citation>
    <scope>IDENTIFICATION</scope>
</reference>
<dbReference type="EC" id="3.6.4.13" evidence="3"/>
<evidence type="ECO:0000256" key="5">
    <source>
        <dbReference type="ARBA" id="ARBA00022588"/>
    </source>
</evidence>
<dbReference type="Pfam" id="PF01335">
    <property type="entry name" value="DED"/>
    <property type="match status" value="1"/>
</dbReference>
<comment type="similarity">
    <text evidence="2">Belongs to the helicase family. RLR subfamily.</text>
</comment>
<dbReference type="InterPro" id="IPR003593">
    <property type="entry name" value="AAA+_ATPase"/>
</dbReference>
<feature type="domain" description="Helicase ATP-binding" evidence="18">
    <location>
        <begin position="425"/>
        <end position="612"/>
    </location>
</feature>
<comment type="catalytic activity">
    <reaction evidence="15">
        <text>ATP + H2O = ADP + phosphate + H(+)</text>
        <dbReference type="Rhea" id="RHEA:13065"/>
        <dbReference type="ChEBI" id="CHEBI:15377"/>
        <dbReference type="ChEBI" id="CHEBI:15378"/>
        <dbReference type="ChEBI" id="CHEBI:30616"/>
        <dbReference type="ChEBI" id="CHEBI:43474"/>
        <dbReference type="ChEBI" id="CHEBI:456216"/>
        <dbReference type="EC" id="3.6.4.13"/>
    </reaction>
    <physiologicalReaction direction="left-to-right" evidence="15">
        <dbReference type="Rhea" id="RHEA:13066"/>
    </physiologicalReaction>
</comment>
<dbReference type="PROSITE" id="PS51192">
    <property type="entry name" value="HELICASE_ATP_BIND_1"/>
    <property type="match status" value="1"/>
</dbReference>
<evidence type="ECO:0000256" key="6">
    <source>
        <dbReference type="ARBA" id="ARBA00022723"/>
    </source>
</evidence>
<keyword evidence="9" id="KW-0347">Helicase</keyword>
<evidence type="ECO:0000256" key="9">
    <source>
        <dbReference type="ARBA" id="ARBA00022806"/>
    </source>
</evidence>
<feature type="compositionally biased region" description="Low complexity" evidence="16">
    <location>
        <begin position="108"/>
        <end position="126"/>
    </location>
</feature>
<dbReference type="PROSITE" id="PS51789">
    <property type="entry name" value="RLR_CTR"/>
    <property type="match status" value="1"/>
</dbReference>
<evidence type="ECO:0000256" key="10">
    <source>
        <dbReference type="ARBA" id="ARBA00022833"/>
    </source>
</evidence>
<dbReference type="Gene3D" id="1.20.1320.30">
    <property type="match status" value="1"/>
</dbReference>
<dbReference type="InterPro" id="IPR027417">
    <property type="entry name" value="P-loop_NTPase"/>
</dbReference>
<dbReference type="InterPro" id="IPR001875">
    <property type="entry name" value="DED_dom"/>
</dbReference>
<dbReference type="InterPro" id="IPR001650">
    <property type="entry name" value="Helicase_C-like"/>
</dbReference>
<evidence type="ECO:0000259" key="18">
    <source>
        <dbReference type="PROSITE" id="PS51192"/>
    </source>
</evidence>
<dbReference type="GO" id="GO:0003724">
    <property type="term" value="F:RNA helicase activity"/>
    <property type="evidence" value="ECO:0007669"/>
    <property type="project" value="UniProtKB-EC"/>
</dbReference>
<keyword evidence="7" id="KW-0547">Nucleotide-binding</keyword>
<dbReference type="SUPFAM" id="SSF47986">
    <property type="entry name" value="DEATH domain"/>
    <property type="match status" value="1"/>
</dbReference>
<dbReference type="SUPFAM" id="SSF52540">
    <property type="entry name" value="P-loop containing nucleoside triphosphate hydrolases"/>
    <property type="match status" value="2"/>
</dbReference>
<evidence type="ECO:0000256" key="15">
    <source>
        <dbReference type="ARBA" id="ARBA00049390"/>
    </source>
</evidence>
<name>A0A913Z194_PATMI</name>
<dbReference type="GO" id="GO:0003677">
    <property type="term" value="F:DNA binding"/>
    <property type="evidence" value="ECO:0007669"/>
    <property type="project" value="InterPro"/>
</dbReference>
<dbReference type="SMART" id="SM00382">
    <property type="entry name" value="AAA"/>
    <property type="match status" value="1"/>
</dbReference>
<dbReference type="GO" id="GO:0051607">
    <property type="term" value="P:defense response to virus"/>
    <property type="evidence" value="ECO:0007669"/>
    <property type="project" value="UniProtKB-KW"/>
</dbReference>
<evidence type="ECO:0000256" key="11">
    <source>
        <dbReference type="ARBA" id="ARBA00022840"/>
    </source>
</evidence>
<evidence type="ECO:0000259" key="19">
    <source>
        <dbReference type="PROSITE" id="PS51194"/>
    </source>
</evidence>
<dbReference type="InterPro" id="IPR051363">
    <property type="entry name" value="RLR_Helicase"/>
</dbReference>
<keyword evidence="13" id="KW-0694">RNA-binding</keyword>
<dbReference type="PROSITE" id="PS51194">
    <property type="entry name" value="HELICASE_CTER"/>
    <property type="match status" value="1"/>
</dbReference>
<protein>
    <recommendedName>
        <fullName evidence="3">RNA helicase</fullName>
        <ecNumber evidence="3">3.6.4.13</ecNumber>
    </recommendedName>
</protein>
<evidence type="ECO:0000256" key="1">
    <source>
        <dbReference type="ARBA" id="ARBA00004496"/>
    </source>
</evidence>
<keyword evidence="8" id="KW-0378">Hydrolase</keyword>
<dbReference type="PANTHER" id="PTHR14074:SF36">
    <property type="entry name" value="RNA HELICASE"/>
    <property type="match status" value="1"/>
</dbReference>
<dbReference type="SMART" id="SM00031">
    <property type="entry name" value="DED"/>
    <property type="match status" value="1"/>
</dbReference>
<dbReference type="GO" id="GO:0003723">
    <property type="term" value="F:RNA binding"/>
    <property type="evidence" value="ECO:0007669"/>
    <property type="project" value="UniProtKB-KW"/>
</dbReference>
<dbReference type="GO" id="GO:0046872">
    <property type="term" value="F:metal ion binding"/>
    <property type="evidence" value="ECO:0007669"/>
    <property type="project" value="UniProtKB-KW"/>
</dbReference>
<feature type="domain" description="Helicase C-terminal" evidence="19">
    <location>
        <begin position="775"/>
        <end position="938"/>
    </location>
</feature>
<evidence type="ECO:0000256" key="14">
    <source>
        <dbReference type="ARBA" id="ARBA00023118"/>
    </source>
</evidence>
<organism evidence="21 22">
    <name type="scientific">Patiria miniata</name>
    <name type="common">Bat star</name>
    <name type="synonym">Asterina miniata</name>
    <dbReference type="NCBI Taxonomy" id="46514"/>
    <lineage>
        <taxon>Eukaryota</taxon>
        <taxon>Metazoa</taxon>
        <taxon>Echinodermata</taxon>
        <taxon>Eleutherozoa</taxon>
        <taxon>Asterozoa</taxon>
        <taxon>Asteroidea</taxon>
        <taxon>Valvatacea</taxon>
        <taxon>Valvatida</taxon>
        <taxon>Asterinidae</taxon>
        <taxon>Patiria</taxon>
    </lineage>
</organism>
<accession>A0A913Z194</accession>
<dbReference type="Pfam" id="PF04851">
    <property type="entry name" value="ResIII"/>
    <property type="match status" value="1"/>
</dbReference>
<dbReference type="InterPro" id="IPR011029">
    <property type="entry name" value="DEATH-like_dom_sf"/>
</dbReference>
<evidence type="ECO:0000256" key="12">
    <source>
        <dbReference type="ARBA" id="ARBA00022859"/>
    </source>
</evidence>
<keyword evidence="11" id="KW-0067">ATP-binding</keyword>
<dbReference type="AlphaFoldDB" id="A0A913Z194"/>
<dbReference type="InterPro" id="IPR041204">
    <property type="entry name" value="RIG-I-like_C"/>
</dbReference>
<dbReference type="InterPro" id="IPR006935">
    <property type="entry name" value="Helicase/UvrB_N"/>
</dbReference>
<evidence type="ECO:0000313" key="22">
    <source>
        <dbReference type="Proteomes" id="UP000887568"/>
    </source>
</evidence>
<evidence type="ECO:0000256" key="4">
    <source>
        <dbReference type="ARBA" id="ARBA00022490"/>
    </source>
</evidence>
<evidence type="ECO:0000256" key="8">
    <source>
        <dbReference type="ARBA" id="ARBA00022801"/>
    </source>
</evidence>
<keyword evidence="5" id="KW-0399">Innate immunity</keyword>
<dbReference type="CDD" id="cd00045">
    <property type="entry name" value="DED"/>
    <property type="match status" value="1"/>
</dbReference>
<dbReference type="GO" id="GO:0042981">
    <property type="term" value="P:regulation of apoptotic process"/>
    <property type="evidence" value="ECO:0007669"/>
    <property type="project" value="InterPro"/>
</dbReference>
<comment type="subcellular location">
    <subcellularLocation>
        <location evidence="1">Cytoplasm</location>
    </subcellularLocation>
</comment>
<dbReference type="Pfam" id="PF11648">
    <property type="entry name" value="RIG-I_C-RD"/>
    <property type="match status" value="1"/>
</dbReference>
<dbReference type="GO" id="GO:0005737">
    <property type="term" value="C:cytoplasm"/>
    <property type="evidence" value="ECO:0007669"/>
    <property type="project" value="UniProtKB-SubCell"/>
</dbReference>
<dbReference type="GO" id="GO:0045087">
    <property type="term" value="P:innate immune response"/>
    <property type="evidence" value="ECO:0007669"/>
    <property type="project" value="UniProtKB-KW"/>
</dbReference>
<feature type="region of interest" description="Disordered" evidence="16">
    <location>
        <begin position="89"/>
        <end position="176"/>
    </location>
</feature>
<dbReference type="Proteomes" id="UP000887568">
    <property type="component" value="Unplaced"/>
</dbReference>
<dbReference type="GeneID" id="119719400"/>
<keyword evidence="14" id="KW-0051">Antiviral defense</keyword>
<sequence length="1097" mass="121526">MDSPEVSVFRKTLLFISRELTDAEVRQLGYVCKDQLTVKQREDIKDALGLFEILEQKGIISEDNFAFLVERMEDLQRNDLKKRLLDIMPDEHSGSSADGSTSPPTSHSEAGPSAGQGSGSDSSKGGVTIHAINSPITSRDSKGNTYNYGSSTDVDPSTGQTQSSKGGVTITATNSPIAFGDSIGNTYNYGSKKSSSAAPAPQPQGRVPKAEYHSSSSAQQSYRQSPLNPATLRTPADFYPHSPKARPAVAGQQGSGDAAPKSPQSKASGFVSKTDKTKRARVNETSILDLPNVMTPRSSGPPSDDKRSPENTPDGSSHMESFSEGDLQTDAPQVSKVKTDDALLIDIQSENPAPVLSRGGGGVCQIASVEDLKDVFSQGVQNPGALVDEIAKSLDFNENGMEEDADVSEIGGQVALRAYQHELAHYPLKTGGNYIICAPTGSGKTLTAASICYEKYVKYQDSPIPGRHFKALFIVNIRHLMQQQKNAFQEYFPDSLAIRTIGEQQPFEHALIKDEPLPVVLTLTAQIFVNALRQKAVNLQDIDMLIFDECHHSDLSHPYNVIMQMYLKEKTALSQGVGEHVGSLPQVIGLSASLGVGRGKMPLNHLLKLCANMDVRDIKRVRKHKKQLDEFVKAPEQDVIIPVDSRVTTKRHFGSLLHEIMDQMEDQLGATERSALPQHGCQPYENRVVESQETAKHGDIILYMYLNAYNRALMLYEDLPVQDCLQTLEEFYNSRSVCENGESTQQEKLCQDLFDRNLEEMKKMAREEGDDSNPKLQELVKLLADQFTQNPSSKGIVLTRMKVATVALCEFIRSSKVIEELPYPVQPERLVGQGPFEDFCMTESEQKMTLESFRQEDGCNVLVATDIAQEGLDMPACNFVIRYNFVSNEIGTVQSKGRARAEGSKCFLIVESPSCNEKRELENRGKVKSMEEAMNELEAMPEEERVKCIKEKQSEIINAMAKAERRQQQRVAQMKVKQIILKCAECKQPVCTSSDLRRKGAGGYVTCVNPEIENQITDVTLERTAKRYRDTQSVCKVKCNCTPNCKNILGTRETFFLSDESPGFSLRAKSFLVHNEHGDDKKLKKWKELAIIEDEDL</sequence>
<evidence type="ECO:0000256" key="2">
    <source>
        <dbReference type="ARBA" id="ARBA00006866"/>
    </source>
</evidence>
<feature type="domain" description="DED" evidence="17">
    <location>
        <begin position="8"/>
        <end position="86"/>
    </location>
</feature>
<dbReference type="EnsemblMetazoa" id="XM_038188843.1">
    <property type="protein sequence ID" value="XP_038044771.1"/>
    <property type="gene ID" value="LOC119719400"/>
</dbReference>
<dbReference type="InterPro" id="IPR014001">
    <property type="entry name" value="Helicase_ATP-bd"/>
</dbReference>
<dbReference type="GO" id="GO:0005524">
    <property type="term" value="F:ATP binding"/>
    <property type="evidence" value="ECO:0007669"/>
    <property type="project" value="UniProtKB-KW"/>
</dbReference>
<keyword evidence="12" id="KW-0391">Immunity</keyword>
<feature type="region of interest" description="Disordered" evidence="16">
    <location>
        <begin position="191"/>
        <end position="331"/>
    </location>
</feature>
<keyword evidence="10" id="KW-0862">Zinc</keyword>
<evidence type="ECO:0000256" key="3">
    <source>
        <dbReference type="ARBA" id="ARBA00012552"/>
    </source>
</evidence>
<dbReference type="Gene3D" id="3.40.50.300">
    <property type="entry name" value="P-loop containing nucleotide triphosphate hydrolases"/>
    <property type="match status" value="2"/>
</dbReference>
<dbReference type="RefSeq" id="XP_038044771.1">
    <property type="nucleotide sequence ID" value="XM_038188843.1"/>
</dbReference>
<evidence type="ECO:0000259" key="17">
    <source>
        <dbReference type="PROSITE" id="PS50168"/>
    </source>
</evidence>
<feature type="compositionally biased region" description="Low complexity" evidence="16">
    <location>
        <begin position="214"/>
        <end position="225"/>
    </location>
</feature>
<dbReference type="InterPro" id="IPR038557">
    <property type="entry name" value="RLR_C_sf"/>
</dbReference>
<evidence type="ECO:0000259" key="20">
    <source>
        <dbReference type="PROSITE" id="PS51789"/>
    </source>
</evidence>
<evidence type="ECO:0000256" key="13">
    <source>
        <dbReference type="ARBA" id="ARBA00022884"/>
    </source>
</evidence>
<keyword evidence="22" id="KW-1185">Reference proteome</keyword>
<feature type="domain" description="RLR CTR" evidence="20">
    <location>
        <begin position="966"/>
        <end position="1097"/>
    </location>
</feature>
<dbReference type="Pfam" id="PF18119">
    <property type="entry name" value="RIG-I_C"/>
    <property type="match status" value="1"/>
</dbReference>
<dbReference type="OrthoDB" id="416741at2759"/>